<dbReference type="PROSITE" id="PS50089">
    <property type="entry name" value="ZF_RING_2"/>
    <property type="match status" value="1"/>
</dbReference>
<dbReference type="Gene3D" id="3.30.40.10">
    <property type="entry name" value="Zinc/RING finger domain, C3HC4 (zinc finger)"/>
    <property type="match status" value="1"/>
</dbReference>
<evidence type="ECO:0000313" key="13">
    <source>
        <dbReference type="EMBL" id="KAK5994382.1"/>
    </source>
</evidence>
<dbReference type="SUPFAM" id="SSF57850">
    <property type="entry name" value="RING/U-box"/>
    <property type="match status" value="2"/>
</dbReference>
<dbReference type="CDD" id="cd20335">
    <property type="entry name" value="BRcat_RBR"/>
    <property type="match status" value="1"/>
</dbReference>
<evidence type="ECO:0000256" key="2">
    <source>
        <dbReference type="ARBA" id="ARBA00012251"/>
    </source>
</evidence>
<evidence type="ECO:0000256" key="8">
    <source>
        <dbReference type="ARBA" id="ARBA00022833"/>
    </source>
</evidence>
<dbReference type="Gene3D" id="1.20.120.1750">
    <property type="match status" value="1"/>
</dbReference>
<evidence type="ECO:0000259" key="11">
    <source>
        <dbReference type="PROSITE" id="PS50089"/>
    </source>
</evidence>
<evidence type="ECO:0000256" key="3">
    <source>
        <dbReference type="ARBA" id="ARBA00022679"/>
    </source>
</evidence>
<evidence type="ECO:0000256" key="7">
    <source>
        <dbReference type="ARBA" id="ARBA00022786"/>
    </source>
</evidence>
<reference evidence="13 14" key="1">
    <citation type="submission" date="2024-01" db="EMBL/GenBank/DDBJ databases">
        <title>Complete genome of Cladobotryum mycophilum ATHUM6906.</title>
        <authorList>
            <person name="Christinaki A.C."/>
            <person name="Myridakis A.I."/>
            <person name="Kouvelis V.N."/>
        </authorList>
    </citation>
    <scope>NUCLEOTIDE SEQUENCE [LARGE SCALE GENOMIC DNA]</scope>
    <source>
        <strain evidence="13 14">ATHUM6906</strain>
    </source>
</reference>
<feature type="region of interest" description="Disordered" evidence="10">
    <location>
        <begin position="151"/>
        <end position="180"/>
    </location>
</feature>
<keyword evidence="14" id="KW-1185">Reference proteome</keyword>
<dbReference type="SMART" id="SM00647">
    <property type="entry name" value="IBR"/>
    <property type="match status" value="1"/>
</dbReference>
<dbReference type="InterPro" id="IPR013083">
    <property type="entry name" value="Znf_RING/FYVE/PHD"/>
</dbReference>
<evidence type="ECO:0000256" key="5">
    <source>
        <dbReference type="ARBA" id="ARBA00022737"/>
    </source>
</evidence>
<dbReference type="PANTHER" id="PTHR11685">
    <property type="entry name" value="RBR FAMILY RING FINGER AND IBR DOMAIN-CONTAINING"/>
    <property type="match status" value="1"/>
</dbReference>
<evidence type="ECO:0000256" key="1">
    <source>
        <dbReference type="ARBA" id="ARBA00001798"/>
    </source>
</evidence>
<feature type="domain" description="RING-type" evidence="11">
    <location>
        <begin position="3"/>
        <end position="56"/>
    </location>
</feature>
<keyword evidence="8" id="KW-0862">Zinc</keyword>
<evidence type="ECO:0000256" key="10">
    <source>
        <dbReference type="SAM" id="MobiDB-lite"/>
    </source>
</evidence>
<evidence type="ECO:0000256" key="9">
    <source>
        <dbReference type="PROSITE-ProRule" id="PRU00175"/>
    </source>
</evidence>
<evidence type="ECO:0000259" key="12">
    <source>
        <dbReference type="PROSITE" id="PS51873"/>
    </source>
</evidence>
<sequence>MECVICTETKEDVHFPSSFITLKCEHLPNTCLPCIRASIKSELQNKIWKEIGCPECAAVLEYDDVQRLSDDETKEKYEELMLRFAIQQDSDFIWCSSGCGSGQLHDGGTDQPIVRCNSCNHLSCFQHKVSWHTGLTCEDYDEINISPEEYEARTKRENEENEARHTEENKASEEKIDETTKRCPECKARIEKNGGW</sequence>
<comment type="catalytic activity">
    <reaction evidence="1">
        <text>[E2 ubiquitin-conjugating enzyme]-S-ubiquitinyl-L-cysteine + [acceptor protein]-L-lysine = [E2 ubiquitin-conjugating enzyme]-L-cysteine + [acceptor protein]-N(6)-ubiquitinyl-L-lysine.</text>
        <dbReference type="EC" id="2.3.2.31"/>
    </reaction>
</comment>
<keyword evidence="7" id="KW-0833">Ubl conjugation pathway</keyword>
<organism evidence="13 14">
    <name type="scientific">Cladobotryum mycophilum</name>
    <dbReference type="NCBI Taxonomy" id="491253"/>
    <lineage>
        <taxon>Eukaryota</taxon>
        <taxon>Fungi</taxon>
        <taxon>Dikarya</taxon>
        <taxon>Ascomycota</taxon>
        <taxon>Pezizomycotina</taxon>
        <taxon>Sordariomycetes</taxon>
        <taxon>Hypocreomycetidae</taxon>
        <taxon>Hypocreales</taxon>
        <taxon>Hypocreaceae</taxon>
        <taxon>Cladobotryum</taxon>
    </lineage>
</organism>
<dbReference type="InterPro" id="IPR044066">
    <property type="entry name" value="TRIAD_supradom"/>
</dbReference>
<proteinExistence type="predicted"/>
<feature type="domain" description="RING-type" evidence="12">
    <location>
        <begin position="1"/>
        <end position="196"/>
    </location>
</feature>
<dbReference type="InterPro" id="IPR002867">
    <property type="entry name" value="IBR_dom"/>
</dbReference>
<dbReference type="PROSITE" id="PS51873">
    <property type="entry name" value="TRIAD"/>
    <property type="match status" value="1"/>
</dbReference>
<dbReference type="InterPro" id="IPR001841">
    <property type="entry name" value="Znf_RING"/>
</dbReference>
<keyword evidence="4" id="KW-0479">Metal-binding</keyword>
<keyword evidence="5" id="KW-0677">Repeat</keyword>
<protein>
    <recommendedName>
        <fullName evidence="2">RBR-type E3 ubiquitin transferase</fullName>
        <ecNumber evidence="2">2.3.2.31</ecNumber>
    </recommendedName>
</protein>
<name>A0ABR0SR35_9HYPO</name>
<evidence type="ECO:0000256" key="4">
    <source>
        <dbReference type="ARBA" id="ARBA00022723"/>
    </source>
</evidence>
<dbReference type="InterPro" id="IPR031127">
    <property type="entry name" value="E3_UB_ligase_RBR"/>
</dbReference>
<dbReference type="Proteomes" id="UP001338125">
    <property type="component" value="Unassembled WGS sequence"/>
</dbReference>
<accession>A0ABR0SR35</accession>
<comment type="caution">
    <text evidence="13">The sequence shown here is derived from an EMBL/GenBank/DDBJ whole genome shotgun (WGS) entry which is preliminary data.</text>
</comment>
<evidence type="ECO:0000313" key="14">
    <source>
        <dbReference type="Proteomes" id="UP001338125"/>
    </source>
</evidence>
<keyword evidence="6 9" id="KW-0863">Zinc-finger</keyword>
<keyword evidence="3" id="KW-0808">Transferase</keyword>
<dbReference type="Pfam" id="PF01485">
    <property type="entry name" value="IBR"/>
    <property type="match status" value="1"/>
</dbReference>
<dbReference type="EC" id="2.3.2.31" evidence="2"/>
<dbReference type="EMBL" id="JAVFKD010000010">
    <property type="protein sequence ID" value="KAK5994382.1"/>
    <property type="molecule type" value="Genomic_DNA"/>
</dbReference>
<gene>
    <name evidence="13" type="ORF">PT974_04856</name>
</gene>
<evidence type="ECO:0000256" key="6">
    <source>
        <dbReference type="ARBA" id="ARBA00022771"/>
    </source>
</evidence>